<dbReference type="Pfam" id="PF12844">
    <property type="entry name" value="HTH_19"/>
    <property type="match status" value="1"/>
</dbReference>
<dbReference type="CDD" id="cd00093">
    <property type="entry name" value="HTH_XRE"/>
    <property type="match status" value="1"/>
</dbReference>
<dbReference type="InterPro" id="IPR001387">
    <property type="entry name" value="Cro/C1-type_HTH"/>
</dbReference>
<reference evidence="3" key="1">
    <citation type="submission" date="2017-09" db="EMBL/GenBank/DDBJ databases">
        <authorList>
            <person name="Varghese N."/>
            <person name="Submissions S."/>
        </authorList>
    </citation>
    <scope>NUCLEOTIDE SEQUENCE [LARGE SCALE GENOMIC DNA]</scope>
    <source>
        <strain evidence="3">MSL47</strain>
    </source>
</reference>
<dbReference type="InterPro" id="IPR010982">
    <property type="entry name" value="Lambda_DNA-bd_dom_sf"/>
</dbReference>
<feature type="domain" description="HTH cro/C1-type" evidence="1">
    <location>
        <begin position="9"/>
        <end position="64"/>
    </location>
</feature>
<evidence type="ECO:0000259" key="1">
    <source>
        <dbReference type="PROSITE" id="PS50943"/>
    </source>
</evidence>
<name>A0A285HV60_9FIRM</name>
<keyword evidence="2" id="KW-0238">DNA-binding</keyword>
<gene>
    <name evidence="2" type="ORF">SAMN06265827_1244</name>
</gene>
<dbReference type="Gene3D" id="1.10.260.40">
    <property type="entry name" value="lambda repressor-like DNA-binding domains"/>
    <property type="match status" value="1"/>
</dbReference>
<sequence length="70" mass="8180">MKIKSHMRLKGIRIENSLTQEDMAEILDTTPRTYLNKENGKSDFKESEINKILSLFPNKTYEDIFLDLSS</sequence>
<dbReference type="EMBL" id="OBDZ01000024">
    <property type="protein sequence ID" value="SNY38621.1"/>
    <property type="molecule type" value="Genomic_DNA"/>
</dbReference>
<evidence type="ECO:0000313" key="2">
    <source>
        <dbReference type="EMBL" id="SNY38621.1"/>
    </source>
</evidence>
<dbReference type="PROSITE" id="PS50943">
    <property type="entry name" value="HTH_CROC1"/>
    <property type="match status" value="1"/>
</dbReference>
<accession>A0A285HV60</accession>
<keyword evidence="3" id="KW-1185">Reference proteome</keyword>
<proteinExistence type="predicted"/>
<evidence type="ECO:0000313" key="3">
    <source>
        <dbReference type="Proteomes" id="UP000219573"/>
    </source>
</evidence>
<dbReference type="GO" id="GO:0003677">
    <property type="term" value="F:DNA binding"/>
    <property type="evidence" value="ECO:0007669"/>
    <property type="project" value="UniProtKB-KW"/>
</dbReference>
<protein>
    <submittedName>
        <fullName evidence="2">DNA-binding transcriptional regulator, XRE-family HTH domain</fullName>
    </submittedName>
</protein>
<organism evidence="2 3">
    <name type="scientific">Orenia metallireducens</name>
    <dbReference type="NCBI Taxonomy" id="1413210"/>
    <lineage>
        <taxon>Bacteria</taxon>
        <taxon>Bacillati</taxon>
        <taxon>Bacillota</taxon>
        <taxon>Clostridia</taxon>
        <taxon>Halanaerobiales</taxon>
        <taxon>Halobacteroidaceae</taxon>
        <taxon>Orenia</taxon>
    </lineage>
</organism>
<dbReference type="AlphaFoldDB" id="A0A285HV60"/>
<dbReference type="RefSeq" id="WP_216358822.1">
    <property type="nucleotide sequence ID" value="NZ_OBDZ01000024.1"/>
</dbReference>
<dbReference type="SUPFAM" id="SSF47413">
    <property type="entry name" value="lambda repressor-like DNA-binding domains"/>
    <property type="match status" value="1"/>
</dbReference>
<dbReference type="Proteomes" id="UP000219573">
    <property type="component" value="Unassembled WGS sequence"/>
</dbReference>